<dbReference type="GO" id="GO:0009887">
    <property type="term" value="P:animal organ morphogenesis"/>
    <property type="evidence" value="ECO:0007669"/>
    <property type="project" value="UniProtKB-ARBA"/>
</dbReference>
<feature type="domain" description="FERM" evidence="9">
    <location>
        <begin position="36"/>
        <end position="342"/>
    </location>
</feature>
<evidence type="ECO:0000256" key="8">
    <source>
        <dbReference type="SAM" id="Phobius"/>
    </source>
</evidence>
<keyword evidence="8" id="KW-0472">Membrane</keyword>
<dbReference type="FunFam" id="3.10.20.90:FF:000039">
    <property type="entry name" value="Tyrosine-protein phosphatase non-receptor type"/>
    <property type="match status" value="1"/>
</dbReference>
<dbReference type="PRINTS" id="PR00935">
    <property type="entry name" value="BAND41"/>
</dbReference>
<dbReference type="Gene3D" id="3.10.20.90">
    <property type="entry name" value="Phosphatidylinositol 3-kinase Catalytic Subunit, Chain A, domain 1"/>
    <property type="match status" value="1"/>
</dbReference>
<dbReference type="PRINTS" id="PR00661">
    <property type="entry name" value="ERMFAMILY"/>
</dbReference>
<dbReference type="CDD" id="cd17099">
    <property type="entry name" value="FERM_F1_PTPN14_like"/>
    <property type="match status" value="1"/>
</dbReference>
<evidence type="ECO:0000256" key="5">
    <source>
        <dbReference type="ARBA" id="ARBA00022949"/>
    </source>
</evidence>
<dbReference type="PROSITE" id="PS50057">
    <property type="entry name" value="FERM_3"/>
    <property type="match status" value="1"/>
</dbReference>
<dbReference type="GO" id="GO:0005912">
    <property type="term" value="C:adherens junction"/>
    <property type="evidence" value="ECO:0007669"/>
    <property type="project" value="UniProtKB-SubCell"/>
</dbReference>
<comment type="subcellular location">
    <subcellularLocation>
        <location evidence="1">Cell junction</location>
        <location evidence="1">Adherens junction</location>
    </subcellularLocation>
    <subcellularLocation>
        <location evidence="6">Cell projection</location>
        <location evidence="6">Rhabdomere</location>
    </subcellularLocation>
</comment>
<dbReference type="Pfam" id="PF09379">
    <property type="entry name" value="FERM_N"/>
    <property type="match status" value="1"/>
</dbReference>
<feature type="transmembrane region" description="Helical" evidence="8">
    <location>
        <begin position="408"/>
        <end position="429"/>
    </location>
</feature>
<dbReference type="Proteomes" id="UP000614350">
    <property type="component" value="Unassembled WGS sequence"/>
</dbReference>
<dbReference type="GO" id="GO:0004725">
    <property type="term" value="F:protein tyrosine phosphatase activity"/>
    <property type="evidence" value="ECO:0007669"/>
    <property type="project" value="UniProtKB-EC"/>
</dbReference>
<sequence>MYIICKITKFFYTITMPFKFHLKRSRQYNVVSKNQYVICIELLDTTSIECTLNIDSLGQECLDNIVQRLGLVQPEFFGLRYISRHGSPSPRWVDMDKPLKRQLEKEAKNFSLYLRIMYYVTDVQFIQDEMTRYHYYLQLKSDVLEGRIHCNSRQASLLASYSMQAEFGNYNTERHTTECLQQCTFFPKDVIQSEPGGLDVLLHNAVCQYKNLIGVTQAAAEELYISVVMQLEGYGNETFPAKDSNNSEVILGVSLNGIMLVCPKSQTTHFYRWKDISNSRDAKYVWRLCIAQHTFYMQHQESRPSERSNNGYFDSDTNDSGEQAVSMENRTVDDHMHWTSYNDLSTSPYPVVSVSSTEINNLRALLPSYRPAPDYETAVQMKYNNGGNAPQPYYANQSTIVGQDISCLLGNVLCLVTGPIATALIFFMLSGYFFNTDTRYCTADGLKKTNIFGTEPITFKKSASNDSLAMVR</sequence>
<dbReference type="GO" id="GO:0030182">
    <property type="term" value="P:neuron differentiation"/>
    <property type="evidence" value="ECO:0007669"/>
    <property type="project" value="UniProtKB-ARBA"/>
</dbReference>
<dbReference type="InterPro" id="IPR014352">
    <property type="entry name" value="FERM/acyl-CoA-bd_prot_sf"/>
</dbReference>
<dbReference type="EMBL" id="JACSEA010000008">
    <property type="protein sequence ID" value="KAF7394902.1"/>
    <property type="molecule type" value="Genomic_DNA"/>
</dbReference>
<name>A0A834JWD9_VESVU</name>
<dbReference type="InterPro" id="IPR018979">
    <property type="entry name" value="FERM_N"/>
</dbReference>
<dbReference type="AlphaFoldDB" id="A0A834JWD9"/>
<evidence type="ECO:0000313" key="10">
    <source>
        <dbReference type="EMBL" id="KAF7394902.1"/>
    </source>
</evidence>
<proteinExistence type="predicted"/>
<evidence type="ECO:0000256" key="6">
    <source>
        <dbReference type="ARBA" id="ARBA00043944"/>
    </source>
</evidence>
<dbReference type="InterPro" id="IPR011993">
    <property type="entry name" value="PH-like_dom_sf"/>
</dbReference>
<keyword evidence="8" id="KW-1133">Transmembrane helix</keyword>
<dbReference type="SMART" id="SM00295">
    <property type="entry name" value="B41"/>
    <property type="match status" value="1"/>
</dbReference>
<keyword evidence="4" id="KW-0904">Protein phosphatase</keyword>
<dbReference type="InterPro" id="IPR019749">
    <property type="entry name" value="Band_41_domain"/>
</dbReference>
<organism evidence="10 11">
    <name type="scientific">Vespula vulgaris</name>
    <name type="common">Yellow jacket</name>
    <name type="synonym">Wasp</name>
    <dbReference type="NCBI Taxonomy" id="7454"/>
    <lineage>
        <taxon>Eukaryota</taxon>
        <taxon>Metazoa</taxon>
        <taxon>Ecdysozoa</taxon>
        <taxon>Arthropoda</taxon>
        <taxon>Hexapoda</taxon>
        <taxon>Insecta</taxon>
        <taxon>Pterygota</taxon>
        <taxon>Neoptera</taxon>
        <taxon>Endopterygota</taxon>
        <taxon>Hymenoptera</taxon>
        <taxon>Apocrita</taxon>
        <taxon>Aculeata</taxon>
        <taxon>Vespoidea</taxon>
        <taxon>Vespidae</taxon>
        <taxon>Vespinae</taxon>
        <taxon>Vespula</taxon>
    </lineage>
</organism>
<evidence type="ECO:0000256" key="4">
    <source>
        <dbReference type="ARBA" id="ARBA00022912"/>
    </source>
</evidence>
<dbReference type="SUPFAM" id="SSF47031">
    <property type="entry name" value="Second domain of FERM"/>
    <property type="match status" value="1"/>
</dbReference>
<dbReference type="Pfam" id="PF00373">
    <property type="entry name" value="FERM_M"/>
    <property type="match status" value="1"/>
</dbReference>
<dbReference type="InterPro" id="IPR000299">
    <property type="entry name" value="FERM_domain"/>
</dbReference>
<dbReference type="GO" id="GO:0071944">
    <property type="term" value="C:cell periphery"/>
    <property type="evidence" value="ECO:0007669"/>
    <property type="project" value="UniProtKB-ARBA"/>
</dbReference>
<dbReference type="Gene3D" id="1.20.80.10">
    <property type="match status" value="1"/>
</dbReference>
<keyword evidence="3" id="KW-0378">Hydrolase</keyword>
<dbReference type="Gene3D" id="2.30.29.30">
    <property type="entry name" value="Pleckstrin-homology domain (PH domain)/Phosphotyrosine-binding domain (PTB)"/>
    <property type="match status" value="1"/>
</dbReference>
<dbReference type="FunFam" id="1.20.80.10:FF:000014">
    <property type="entry name" value="Tyrosine-protein phosphatase non-receptor type"/>
    <property type="match status" value="1"/>
</dbReference>
<evidence type="ECO:0000256" key="3">
    <source>
        <dbReference type="ARBA" id="ARBA00022801"/>
    </source>
</evidence>
<gene>
    <name evidence="10" type="ORF">HZH66_008076</name>
</gene>
<dbReference type="PANTHER" id="PTHR45706">
    <property type="entry name" value="TYROSINE-PROTEIN PHOSPHATASE"/>
    <property type="match status" value="1"/>
</dbReference>
<protein>
    <recommendedName>
        <fullName evidence="2">protein-tyrosine-phosphatase</fullName>
        <ecNumber evidence="2">3.1.3.48</ecNumber>
    </recommendedName>
</protein>
<keyword evidence="5" id="KW-0965">Cell junction</keyword>
<dbReference type="SUPFAM" id="SSF50729">
    <property type="entry name" value="PH domain-like"/>
    <property type="match status" value="1"/>
</dbReference>
<evidence type="ECO:0000256" key="1">
    <source>
        <dbReference type="ARBA" id="ARBA00004536"/>
    </source>
</evidence>
<feature type="region of interest" description="Disordered" evidence="7">
    <location>
        <begin position="300"/>
        <end position="322"/>
    </location>
</feature>
<evidence type="ECO:0000256" key="7">
    <source>
        <dbReference type="SAM" id="MobiDB-lite"/>
    </source>
</evidence>
<dbReference type="SMART" id="SM01196">
    <property type="entry name" value="FERM_C"/>
    <property type="match status" value="1"/>
</dbReference>
<evidence type="ECO:0000313" key="11">
    <source>
        <dbReference type="Proteomes" id="UP000614350"/>
    </source>
</evidence>
<dbReference type="InterPro" id="IPR018980">
    <property type="entry name" value="FERM_PH-like_C"/>
</dbReference>
<reference evidence="10" key="1">
    <citation type="journal article" date="2020" name="G3 (Bethesda)">
        <title>High-Quality Assemblies for Three Invasive Social Wasps from the &lt;i&gt;Vespula&lt;/i&gt; Genus.</title>
        <authorList>
            <person name="Harrop T.W.R."/>
            <person name="Guhlin J."/>
            <person name="McLaughlin G.M."/>
            <person name="Permina E."/>
            <person name="Stockwell P."/>
            <person name="Gilligan J."/>
            <person name="Le Lec M.F."/>
            <person name="Gruber M.A.M."/>
            <person name="Quinn O."/>
            <person name="Lovegrove M."/>
            <person name="Duncan E.J."/>
            <person name="Remnant E.J."/>
            <person name="Van Eeckhoven J."/>
            <person name="Graham B."/>
            <person name="Knapp R.A."/>
            <person name="Langford K.W."/>
            <person name="Kronenberg Z."/>
            <person name="Press M.O."/>
            <person name="Eacker S.M."/>
            <person name="Wilson-Rankin E.E."/>
            <person name="Purcell J."/>
            <person name="Lester P.J."/>
            <person name="Dearden P.K."/>
        </authorList>
    </citation>
    <scope>NUCLEOTIDE SEQUENCE</scope>
    <source>
        <strain evidence="10">Marl-1</strain>
    </source>
</reference>
<dbReference type="GO" id="GO:0008092">
    <property type="term" value="F:cytoskeletal protein binding"/>
    <property type="evidence" value="ECO:0007669"/>
    <property type="project" value="InterPro"/>
</dbReference>
<dbReference type="InterPro" id="IPR035963">
    <property type="entry name" value="FERM_2"/>
</dbReference>
<dbReference type="EC" id="3.1.3.48" evidence="2"/>
<dbReference type="InterPro" id="IPR000798">
    <property type="entry name" value="Ez/rad/moesin-like"/>
</dbReference>
<dbReference type="InterPro" id="IPR029071">
    <property type="entry name" value="Ubiquitin-like_domsf"/>
</dbReference>
<dbReference type="SUPFAM" id="SSF54236">
    <property type="entry name" value="Ubiquitin-like"/>
    <property type="match status" value="1"/>
</dbReference>
<dbReference type="CDD" id="cd14473">
    <property type="entry name" value="FERM_B-lobe"/>
    <property type="match status" value="1"/>
</dbReference>
<accession>A0A834JWD9</accession>
<evidence type="ECO:0000256" key="2">
    <source>
        <dbReference type="ARBA" id="ARBA00013064"/>
    </source>
</evidence>
<dbReference type="InterPro" id="IPR019748">
    <property type="entry name" value="FERM_central"/>
</dbReference>
<comment type="caution">
    <text evidence="10">The sequence shown here is derived from an EMBL/GenBank/DDBJ whole genome shotgun (WGS) entry which is preliminary data.</text>
</comment>
<keyword evidence="8" id="KW-0812">Transmembrane</keyword>
<evidence type="ECO:0000259" key="9">
    <source>
        <dbReference type="PROSITE" id="PS50057"/>
    </source>
</evidence>
<keyword evidence="11" id="KW-1185">Reference proteome</keyword>
<dbReference type="GO" id="GO:0016028">
    <property type="term" value="C:rhabdomere"/>
    <property type="evidence" value="ECO:0007669"/>
    <property type="project" value="UniProtKB-SubCell"/>
</dbReference>
<dbReference type="PANTHER" id="PTHR45706:SF1">
    <property type="entry name" value="PEZ, ISOFORM A"/>
    <property type="match status" value="1"/>
</dbReference>